<feature type="region of interest" description="Disordered" evidence="11">
    <location>
        <begin position="254"/>
        <end position="275"/>
    </location>
</feature>
<dbReference type="OMA" id="GAHPCIS"/>
<feature type="region of interest" description="Disordered" evidence="11">
    <location>
        <begin position="378"/>
        <end position="397"/>
    </location>
</feature>
<keyword evidence="7 10" id="KW-0539">Nucleus</keyword>
<evidence type="ECO:0000313" key="13">
    <source>
        <dbReference type="Ensembl" id="ENSCVAP00000030067.1"/>
    </source>
</evidence>
<evidence type="ECO:0000256" key="1">
    <source>
        <dbReference type="ARBA" id="ARBA00004123"/>
    </source>
</evidence>
<evidence type="ECO:0000256" key="6">
    <source>
        <dbReference type="ARBA" id="ARBA00023163"/>
    </source>
</evidence>
<comment type="subcellular location">
    <subcellularLocation>
        <location evidence="1 10">Nucleus</location>
    </subcellularLocation>
</comment>
<dbReference type="PANTHER" id="PTHR15201:SF1">
    <property type="entry name" value="MEDIATOR OF RNA POLYMERASE II TRANSCRIPTION SUBUNIT 26"/>
    <property type="match status" value="1"/>
</dbReference>
<evidence type="ECO:0000256" key="5">
    <source>
        <dbReference type="ARBA" id="ARBA00023159"/>
    </source>
</evidence>
<evidence type="ECO:0000256" key="8">
    <source>
        <dbReference type="ARBA" id="ARBA00030125"/>
    </source>
</evidence>
<evidence type="ECO:0000256" key="4">
    <source>
        <dbReference type="ARBA" id="ARBA00023015"/>
    </source>
</evidence>
<reference evidence="13" key="1">
    <citation type="submission" date="2025-08" db="UniProtKB">
        <authorList>
            <consortium name="Ensembl"/>
        </authorList>
    </citation>
    <scope>IDENTIFICATION</scope>
</reference>
<evidence type="ECO:0000256" key="7">
    <source>
        <dbReference type="ARBA" id="ARBA00023242"/>
    </source>
</evidence>
<keyword evidence="4" id="KW-0805">Transcription regulation</keyword>
<keyword evidence="5" id="KW-0010">Activator</keyword>
<evidence type="ECO:0000259" key="12">
    <source>
        <dbReference type="PROSITE" id="PS51319"/>
    </source>
</evidence>
<dbReference type="PANTHER" id="PTHR15201">
    <property type="entry name" value="CRSP70"/>
    <property type="match status" value="1"/>
</dbReference>
<dbReference type="SMART" id="SM00509">
    <property type="entry name" value="TFS2N"/>
    <property type="match status" value="1"/>
</dbReference>
<dbReference type="InterPro" id="IPR035441">
    <property type="entry name" value="TFIIS/LEDGF_dom_sf"/>
</dbReference>
<protein>
    <recommendedName>
        <fullName evidence="3">Mediator of RNA polymerase II transcription subunit 26</fullName>
    </recommendedName>
    <alternativeName>
        <fullName evidence="8">Cofactor required for Sp1 transcriptional activation subunit 7</fullName>
    </alternativeName>
    <alternativeName>
        <fullName evidence="9">Mediator complex subunit 26</fullName>
    </alternativeName>
</protein>
<dbReference type="SUPFAM" id="SSF47676">
    <property type="entry name" value="Conserved domain common to transcription factors TFIIS, elongin A, CRSP70"/>
    <property type="match status" value="1"/>
</dbReference>
<dbReference type="InterPro" id="IPR003617">
    <property type="entry name" value="TFIIS/CRSP70_N_sub"/>
</dbReference>
<proteinExistence type="inferred from homology"/>
<accession>A0A3Q2ECW1</accession>
<comment type="similarity">
    <text evidence="2">Belongs to the Mediator complex subunit 26 family.</text>
</comment>
<dbReference type="Proteomes" id="UP000265020">
    <property type="component" value="Unassembled WGS sequence"/>
</dbReference>
<name>A0A3Q2ECW1_CYPVA</name>
<feature type="compositionally biased region" description="Polar residues" evidence="11">
    <location>
        <begin position="208"/>
        <end position="218"/>
    </location>
</feature>
<dbReference type="AlphaFoldDB" id="A0A3Q2ECW1"/>
<dbReference type="InterPro" id="IPR031416">
    <property type="entry name" value="Med26_C"/>
</dbReference>
<evidence type="ECO:0000256" key="11">
    <source>
        <dbReference type="SAM" id="MobiDB-lite"/>
    </source>
</evidence>
<evidence type="ECO:0000256" key="3">
    <source>
        <dbReference type="ARBA" id="ARBA00019686"/>
    </source>
</evidence>
<feature type="region of interest" description="Disordered" evidence="11">
    <location>
        <begin position="182"/>
        <end position="239"/>
    </location>
</feature>
<dbReference type="GO" id="GO:0006357">
    <property type="term" value="P:regulation of transcription by RNA polymerase II"/>
    <property type="evidence" value="ECO:0007669"/>
    <property type="project" value="InterPro"/>
</dbReference>
<dbReference type="Pfam" id="PF15694">
    <property type="entry name" value="Med26_M"/>
    <property type="match status" value="1"/>
</dbReference>
<dbReference type="PROSITE" id="PS51319">
    <property type="entry name" value="TFIIS_N"/>
    <property type="match status" value="1"/>
</dbReference>
<evidence type="ECO:0000256" key="10">
    <source>
        <dbReference type="PROSITE-ProRule" id="PRU00649"/>
    </source>
</evidence>
<reference evidence="13" key="2">
    <citation type="submission" date="2025-09" db="UniProtKB">
        <authorList>
            <consortium name="Ensembl"/>
        </authorList>
    </citation>
    <scope>IDENTIFICATION</scope>
</reference>
<sequence>HRAMSASPRVMRDRLLQAIDSQSNVSYSRFGETRLGKLINDIRKQTKNEDLAKRAKKLLRNWQKLIEPGQGGSLRQGLTDASWSFNGSAHPCSTPSASPPALCKTGPKLKARGDFNNCSPTLDQISNRKRRCDKKGDQLLPTKKPKITHVESTQPTIQLSPNGLNRCFKTAANIQQHQLTKHLDNNKPNKVPVHAVKPHPSASLYSKPPSTLMHQQVRCNKPAPGGQHQPRSSNLLPLQRPQNLKQEAEFKKNYPKAQNSAGVNNGAEDVSGLGDSTQSFRVQTEQSRGVNLLAGSRTSNSSGPKSGCGSVGLDEDDAINDAWKKKRQKYRAKEYAVNLDRQITEDCSGPARKKDRRLTFDPLTGQIKHTCFKETLGKKEGSELQSSEQLKPNPPVALSPFQQADWKEVSRSEIFHSHLTQKSNILSSSGVHAPGAHSFTTEVCKRVDHRKSMATETHILASDYPAKDLPGISREINKDDLNRLQRQRWSGVNGCYDTKGNWYDWTECISLDPDGDESRLNILPYVCLD</sequence>
<evidence type="ECO:0000256" key="9">
    <source>
        <dbReference type="ARBA" id="ARBA00031968"/>
    </source>
</evidence>
<gene>
    <name evidence="13" type="primary">MED26</name>
</gene>
<dbReference type="InterPro" id="IPR031417">
    <property type="entry name" value="Med26_Mid"/>
</dbReference>
<keyword evidence="6" id="KW-0804">Transcription</keyword>
<dbReference type="InterPro" id="IPR042376">
    <property type="entry name" value="MED26"/>
</dbReference>
<dbReference type="Pfam" id="PF08711">
    <property type="entry name" value="Med26"/>
    <property type="match status" value="1"/>
</dbReference>
<feature type="domain" description="TFIIS N-terminal" evidence="12">
    <location>
        <begin position="1"/>
        <end position="69"/>
    </location>
</feature>
<dbReference type="InterPro" id="IPR017923">
    <property type="entry name" value="TFIIS_N"/>
</dbReference>
<dbReference type="Gene3D" id="1.20.930.10">
    <property type="entry name" value="Conserved domain common to transcription factors TFIIS, elongin A, CRSP70"/>
    <property type="match status" value="1"/>
</dbReference>
<dbReference type="STRING" id="28743.ENSCVAP00000030067"/>
<dbReference type="GO" id="GO:0003712">
    <property type="term" value="F:transcription coregulator activity"/>
    <property type="evidence" value="ECO:0007669"/>
    <property type="project" value="TreeGrafter"/>
</dbReference>
<dbReference type="Pfam" id="PF15693">
    <property type="entry name" value="Med26_C"/>
    <property type="match status" value="1"/>
</dbReference>
<dbReference type="GO" id="GO:0010628">
    <property type="term" value="P:positive regulation of gene expression"/>
    <property type="evidence" value="ECO:0007669"/>
    <property type="project" value="TreeGrafter"/>
</dbReference>
<organism evidence="13 14">
    <name type="scientific">Cyprinodon variegatus</name>
    <name type="common">Sheepshead minnow</name>
    <dbReference type="NCBI Taxonomy" id="28743"/>
    <lineage>
        <taxon>Eukaryota</taxon>
        <taxon>Metazoa</taxon>
        <taxon>Chordata</taxon>
        <taxon>Craniata</taxon>
        <taxon>Vertebrata</taxon>
        <taxon>Euteleostomi</taxon>
        <taxon>Actinopterygii</taxon>
        <taxon>Neopterygii</taxon>
        <taxon>Teleostei</taxon>
        <taxon>Neoteleostei</taxon>
        <taxon>Acanthomorphata</taxon>
        <taxon>Ovalentaria</taxon>
        <taxon>Atherinomorphae</taxon>
        <taxon>Cyprinodontiformes</taxon>
        <taxon>Cyprinodontidae</taxon>
        <taxon>Cyprinodon</taxon>
    </lineage>
</organism>
<dbReference type="GO" id="GO:0016592">
    <property type="term" value="C:mediator complex"/>
    <property type="evidence" value="ECO:0007669"/>
    <property type="project" value="InterPro"/>
</dbReference>
<feature type="region of interest" description="Disordered" evidence="11">
    <location>
        <begin position="294"/>
        <end position="313"/>
    </location>
</feature>
<dbReference type="GO" id="GO:0070847">
    <property type="term" value="C:core mediator complex"/>
    <property type="evidence" value="ECO:0007669"/>
    <property type="project" value="TreeGrafter"/>
</dbReference>
<evidence type="ECO:0000256" key="2">
    <source>
        <dbReference type="ARBA" id="ARBA00009681"/>
    </source>
</evidence>
<dbReference type="GeneTree" id="ENSGT00390000000259"/>
<keyword evidence="14" id="KW-1185">Reference proteome</keyword>
<dbReference type="Ensembl" id="ENSCVAT00000031549.1">
    <property type="protein sequence ID" value="ENSCVAP00000030067.1"/>
    <property type="gene ID" value="ENSCVAG00000018332.1"/>
</dbReference>
<feature type="compositionally biased region" description="Polar residues" evidence="11">
    <location>
        <begin position="229"/>
        <end position="239"/>
    </location>
</feature>
<evidence type="ECO:0000313" key="14">
    <source>
        <dbReference type="Proteomes" id="UP000265020"/>
    </source>
</evidence>